<dbReference type="RefSeq" id="WP_013076164.1">
    <property type="nucleotide sequence ID" value="NC_014098.1"/>
</dbReference>
<protein>
    <submittedName>
        <fullName evidence="2">PilT protein domain protein</fullName>
    </submittedName>
</protein>
<dbReference type="Pfam" id="PF01850">
    <property type="entry name" value="PIN"/>
    <property type="match status" value="1"/>
</dbReference>
<dbReference type="SUPFAM" id="SSF88723">
    <property type="entry name" value="PIN domain-like"/>
    <property type="match status" value="1"/>
</dbReference>
<feature type="domain" description="PIN" evidence="1">
    <location>
        <begin position="7"/>
        <end position="129"/>
    </location>
</feature>
<reference evidence="2 3" key="1">
    <citation type="journal article" date="2011" name="Stand. Genomic Sci.">
        <title>Complete genome sequence of the thermophilic, hydrogen-oxidizing Bacillus tusciae type strain (T2) and reclassification in the new genus, Kyrpidia gen. nov. as Kyrpidia tusciae comb. nov. and emendation of the family Alicyclobacillaceae da Costa and Rainey, 2010.</title>
        <authorList>
            <person name="Klenk H.P."/>
            <person name="Lapidus A."/>
            <person name="Chertkov O."/>
            <person name="Copeland A."/>
            <person name="Del Rio T.G."/>
            <person name="Nolan M."/>
            <person name="Lucas S."/>
            <person name="Chen F."/>
            <person name="Tice H."/>
            <person name="Cheng J.F."/>
            <person name="Han C."/>
            <person name="Bruce D."/>
            <person name="Goodwin L."/>
            <person name="Pitluck S."/>
            <person name="Pati A."/>
            <person name="Ivanova N."/>
            <person name="Mavromatis K."/>
            <person name="Daum C."/>
            <person name="Chen A."/>
            <person name="Palaniappan K."/>
            <person name="Chang Y.J."/>
            <person name="Land M."/>
            <person name="Hauser L."/>
            <person name="Jeffries C.D."/>
            <person name="Detter J.C."/>
            <person name="Rohde M."/>
            <person name="Abt B."/>
            <person name="Pukall R."/>
            <person name="Goker M."/>
            <person name="Bristow J."/>
            <person name="Markowitz V."/>
            <person name="Hugenholtz P."/>
            <person name="Eisen J.A."/>
        </authorList>
    </citation>
    <scope>NUCLEOTIDE SEQUENCE [LARGE SCALE GENOMIC DNA]</scope>
    <source>
        <strain evidence="2 3">DSM 2912</strain>
    </source>
</reference>
<dbReference type="OrthoDB" id="9789052at2"/>
<dbReference type="eggNOG" id="COG5611">
    <property type="taxonomic scope" value="Bacteria"/>
</dbReference>
<gene>
    <name evidence="2" type="ordered locus">Btus_2204</name>
</gene>
<evidence type="ECO:0000313" key="3">
    <source>
        <dbReference type="Proteomes" id="UP000002368"/>
    </source>
</evidence>
<dbReference type="STRING" id="562970.Btus_2204"/>
<evidence type="ECO:0000259" key="1">
    <source>
        <dbReference type="Pfam" id="PF01850"/>
    </source>
</evidence>
<dbReference type="EMBL" id="CP002017">
    <property type="protein sequence ID" value="ADG06881.1"/>
    <property type="molecule type" value="Genomic_DNA"/>
</dbReference>
<sequence>MAEHYWIDTNFFLRLITGDPKEMSRDAWELVSLVDRGELKLRASSIVVAECIWVLESVYEYQAEQIAAALRKYVTSDVIDFEDKQVIEGALEDYERQGVDYIDAFVARKARLSPHPRVITWDRDFRRLDVEWSRPSEVVQRIRRKPRGTE</sequence>
<dbReference type="InterPro" id="IPR002716">
    <property type="entry name" value="PIN_dom"/>
</dbReference>
<organism evidence="2 3">
    <name type="scientific">Kyrpidia tusciae (strain DSM 2912 / NBRC 15312 / T2)</name>
    <name type="common">Bacillus tusciae</name>
    <dbReference type="NCBI Taxonomy" id="562970"/>
    <lineage>
        <taxon>Bacteria</taxon>
        <taxon>Bacillati</taxon>
        <taxon>Bacillota</taxon>
        <taxon>Bacilli</taxon>
        <taxon>Bacillales</taxon>
        <taxon>Alicyclobacillaceae</taxon>
        <taxon>Kyrpidia</taxon>
    </lineage>
</organism>
<dbReference type="HOGENOM" id="CLU_121449_2_2_9"/>
<proteinExistence type="predicted"/>
<dbReference type="Proteomes" id="UP000002368">
    <property type="component" value="Chromosome"/>
</dbReference>
<dbReference type="Gene3D" id="3.40.50.1010">
    <property type="entry name" value="5'-nuclease"/>
    <property type="match status" value="1"/>
</dbReference>
<dbReference type="AlphaFoldDB" id="D5WRS9"/>
<accession>D5WRS9</accession>
<dbReference type="InterPro" id="IPR029060">
    <property type="entry name" value="PIN-like_dom_sf"/>
</dbReference>
<name>D5WRS9_KYRT2</name>
<evidence type="ECO:0000313" key="2">
    <source>
        <dbReference type="EMBL" id="ADG06881.1"/>
    </source>
</evidence>
<dbReference type="KEGG" id="bts:Btus_2204"/>
<keyword evidence="3" id="KW-1185">Reference proteome</keyword>